<gene>
    <name evidence="1" type="ORF">D9615_009764</name>
</gene>
<evidence type="ECO:0000313" key="2">
    <source>
        <dbReference type="Proteomes" id="UP000565441"/>
    </source>
</evidence>
<sequence length="326" mass="37776">MSSSITFQEDEPYTPITLSIWDDKYAIRAPIVLEDATILENRGSGIIYKAKMKYVDDAAGQAAPETTIVKFSSNHDRMMRMEDEARFYVDHLRTTYGNGVPTFYGLYKGDYSRKDRRGNLYTGKCACLVLQYCGKPLRIALFKQLENDRPFRHKLVKLIERLHIELGVSHGDFYTSDVLNMDGKPFIVDFSDAWIHKCDIEVAIEEGEMRPRPSLLACKELRGFLNSLHTWWLPDHTVWHRGLFVENDDVYSAAEIFEQRSRKIHEDRAWTDEDFWNEAVVAWKTIHSHWAKYHPENPTIPDLGITDYQEYLAQKEQGKSAPAETG</sequence>
<keyword evidence="2" id="KW-1185">Reference proteome</keyword>
<name>A0A8H5GSL2_9AGAR</name>
<dbReference type="Proteomes" id="UP000565441">
    <property type="component" value="Unassembled WGS sequence"/>
</dbReference>
<evidence type="ECO:0000313" key="1">
    <source>
        <dbReference type="EMBL" id="KAF5370444.1"/>
    </source>
</evidence>
<evidence type="ECO:0008006" key="3">
    <source>
        <dbReference type="Google" id="ProtNLM"/>
    </source>
</evidence>
<proteinExistence type="predicted"/>
<dbReference type="AlphaFoldDB" id="A0A8H5GSL2"/>
<accession>A0A8H5GSL2</accession>
<organism evidence="1 2">
    <name type="scientific">Tricholomella constricta</name>
    <dbReference type="NCBI Taxonomy" id="117010"/>
    <lineage>
        <taxon>Eukaryota</taxon>
        <taxon>Fungi</taxon>
        <taxon>Dikarya</taxon>
        <taxon>Basidiomycota</taxon>
        <taxon>Agaricomycotina</taxon>
        <taxon>Agaricomycetes</taxon>
        <taxon>Agaricomycetidae</taxon>
        <taxon>Agaricales</taxon>
        <taxon>Tricholomatineae</taxon>
        <taxon>Lyophyllaceae</taxon>
        <taxon>Tricholomella</taxon>
    </lineage>
</organism>
<dbReference type="OrthoDB" id="2947768at2759"/>
<dbReference type="InterPro" id="IPR011009">
    <property type="entry name" value="Kinase-like_dom_sf"/>
</dbReference>
<dbReference type="EMBL" id="JAACJP010000052">
    <property type="protein sequence ID" value="KAF5370444.1"/>
    <property type="molecule type" value="Genomic_DNA"/>
</dbReference>
<protein>
    <recommendedName>
        <fullName evidence="3">Protein kinase domain-containing protein</fullName>
    </recommendedName>
</protein>
<reference evidence="1 2" key="1">
    <citation type="journal article" date="2020" name="ISME J.">
        <title>Uncovering the hidden diversity of litter-decomposition mechanisms in mushroom-forming fungi.</title>
        <authorList>
            <person name="Floudas D."/>
            <person name="Bentzer J."/>
            <person name="Ahren D."/>
            <person name="Johansson T."/>
            <person name="Persson P."/>
            <person name="Tunlid A."/>
        </authorList>
    </citation>
    <scope>NUCLEOTIDE SEQUENCE [LARGE SCALE GENOMIC DNA]</scope>
    <source>
        <strain evidence="1 2">CBS 661.87</strain>
    </source>
</reference>
<comment type="caution">
    <text evidence="1">The sequence shown here is derived from an EMBL/GenBank/DDBJ whole genome shotgun (WGS) entry which is preliminary data.</text>
</comment>
<dbReference type="SUPFAM" id="SSF56112">
    <property type="entry name" value="Protein kinase-like (PK-like)"/>
    <property type="match status" value="1"/>
</dbReference>